<reference evidence="2" key="1">
    <citation type="journal article" date="2019" name="PLoS Negl. Trop. Dis.">
        <title>Revisiting the worldwide diversity of Leptospira species in the environment.</title>
        <authorList>
            <person name="Vincent A.T."/>
            <person name="Schiettekatte O."/>
            <person name="Bourhy P."/>
            <person name="Veyrier F.J."/>
            <person name="Picardeau M."/>
        </authorList>
    </citation>
    <scope>NUCLEOTIDE SEQUENCE [LARGE SCALE GENOMIC DNA]</scope>
    <source>
        <strain evidence="2">201702455</strain>
    </source>
</reference>
<evidence type="ECO:0000313" key="3">
    <source>
        <dbReference type="Proteomes" id="UP000297762"/>
    </source>
</evidence>
<dbReference type="RefSeq" id="WP_135650961.1">
    <property type="nucleotide sequence ID" value="NZ_RQGF01000035.1"/>
</dbReference>
<name>A0A4R9K1M5_9LEPT</name>
<dbReference type="NCBIfam" id="NF047619">
    <property type="entry name" value="NADase_discoid"/>
    <property type="match status" value="1"/>
</dbReference>
<gene>
    <name evidence="2" type="ORF">EHQ64_16820</name>
</gene>
<dbReference type="InterPro" id="IPR057561">
    <property type="entry name" value="NADase_transloc"/>
</dbReference>
<sequence length="265" mass="30320">MLRTISLIILILINFIPLYSQLYDATPCSFGNRNNSSNSNLESLTSNNLKKFDLWEQSGKDYPNYYSNWTSSILKPEGVPPKKQISFNIDGLGKETVYTKEYISYTCKYSPAAAFDNNTGTAWSEGVEGDGIGKYIFAKIDITKPIKIWNGFGKNENLYYKNNRVKDSTIYIFVSKCNSHADNARAYHNFFFIDKFRFTLQDLNSFQEIKVPNSISEYFKKIHNEAQDSKECGNESNYTSFIAIQIDSVYKGSSYSDTLITEIKN</sequence>
<comment type="caution">
    <text evidence="2">The sequence shown here is derived from an EMBL/GenBank/DDBJ whole genome shotgun (WGS) entry which is preliminary data.</text>
</comment>
<evidence type="ECO:0000313" key="2">
    <source>
        <dbReference type="EMBL" id="TGL58714.1"/>
    </source>
</evidence>
<dbReference type="AlphaFoldDB" id="A0A4R9K1M5"/>
<proteinExistence type="predicted"/>
<accession>A0A4R9K1M5</accession>
<dbReference type="OrthoDB" id="85718at2"/>
<keyword evidence="3" id="KW-1185">Reference proteome</keyword>
<dbReference type="EMBL" id="RQGF01000035">
    <property type="protein sequence ID" value="TGL58714.1"/>
    <property type="molecule type" value="Genomic_DNA"/>
</dbReference>
<feature type="domain" description="NAD glycohydrolase translocation F5/8 type C" evidence="1">
    <location>
        <begin position="107"/>
        <end position="264"/>
    </location>
</feature>
<protein>
    <recommendedName>
        <fullName evidence="1">NAD glycohydrolase translocation F5/8 type C domain-containing protein</fullName>
    </recommendedName>
</protein>
<organism evidence="2 3">
    <name type="scientific">Leptospira sarikeiensis</name>
    <dbReference type="NCBI Taxonomy" id="2484943"/>
    <lineage>
        <taxon>Bacteria</taxon>
        <taxon>Pseudomonadati</taxon>
        <taxon>Spirochaetota</taxon>
        <taxon>Spirochaetia</taxon>
        <taxon>Leptospirales</taxon>
        <taxon>Leptospiraceae</taxon>
        <taxon>Leptospira</taxon>
    </lineage>
</organism>
<dbReference type="Pfam" id="PF25302">
    <property type="entry name" value="NADase_transloc"/>
    <property type="match status" value="1"/>
</dbReference>
<evidence type="ECO:0000259" key="1">
    <source>
        <dbReference type="Pfam" id="PF25302"/>
    </source>
</evidence>
<dbReference type="Proteomes" id="UP000297762">
    <property type="component" value="Unassembled WGS sequence"/>
</dbReference>